<feature type="transmembrane region" description="Helical" evidence="10">
    <location>
        <begin position="58"/>
        <end position="81"/>
    </location>
</feature>
<comment type="pathway">
    <text evidence="10">Lipid metabolism; phospholipid metabolism.</text>
</comment>
<comment type="similarity">
    <text evidence="10">Belongs to the PlsY family.</text>
</comment>
<evidence type="ECO:0000256" key="6">
    <source>
        <dbReference type="ARBA" id="ARBA00023098"/>
    </source>
</evidence>
<dbReference type="UniPathway" id="UPA00085"/>
<dbReference type="RefSeq" id="WP_020836356.1">
    <property type="nucleotide sequence ID" value="NC_021833.1"/>
</dbReference>
<keyword evidence="5 10" id="KW-1133">Transmembrane helix</keyword>
<keyword evidence="2 10" id="KW-0444">Lipid biosynthesis</keyword>
<comment type="catalytic activity">
    <reaction evidence="10">
        <text>an acyl phosphate + sn-glycerol 3-phosphate = a 1-acyl-sn-glycero-3-phosphate + phosphate</text>
        <dbReference type="Rhea" id="RHEA:34075"/>
        <dbReference type="ChEBI" id="CHEBI:43474"/>
        <dbReference type="ChEBI" id="CHEBI:57597"/>
        <dbReference type="ChEBI" id="CHEBI:57970"/>
        <dbReference type="ChEBI" id="CHEBI:59918"/>
        <dbReference type="EC" id="2.3.1.275"/>
    </reaction>
</comment>
<evidence type="ECO:0000256" key="1">
    <source>
        <dbReference type="ARBA" id="ARBA00022475"/>
    </source>
</evidence>
<evidence type="ECO:0000256" key="3">
    <source>
        <dbReference type="ARBA" id="ARBA00022679"/>
    </source>
</evidence>
<keyword evidence="4 10" id="KW-0812">Transmembrane</keyword>
<feature type="transmembrane region" description="Helical" evidence="10">
    <location>
        <begin position="150"/>
        <end position="167"/>
    </location>
</feature>
<dbReference type="STRING" id="1276221.SDIMI_v3c04200"/>
<dbReference type="EC" id="2.3.1.275" evidence="10"/>
<keyword evidence="1 10" id="KW-1003">Cell membrane</keyword>
<comment type="subunit">
    <text evidence="10">Probably interacts with PlsX.</text>
</comment>
<evidence type="ECO:0000256" key="9">
    <source>
        <dbReference type="ARBA" id="ARBA00023264"/>
    </source>
</evidence>
<keyword evidence="9 10" id="KW-1208">Phospholipid metabolism</keyword>
<keyword evidence="12" id="KW-0012">Acyltransferase</keyword>
<dbReference type="InterPro" id="IPR003811">
    <property type="entry name" value="G3P_acylTferase_PlsY"/>
</dbReference>
<dbReference type="eggNOG" id="COG0344">
    <property type="taxonomic scope" value="Bacteria"/>
</dbReference>
<dbReference type="Proteomes" id="UP000014983">
    <property type="component" value="Chromosome"/>
</dbReference>
<accession>S5LWH0</accession>
<keyword evidence="3 10" id="KW-0808">Transferase</keyword>
<evidence type="ECO:0000313" key="12">
    <source>
        <dbReference type="EMBL" id="AGR42124.1"/>
    </source>
</evidence>
<evidence type="ECO:0000256" key="2">
    <source>
        <dbReference type="ARBA" id="ARBA00022516"/>
    </source>
</evidence>
<keyword evidence="6 10" id="KW-0443">Lipid metabolism</keyword>
<dbReference type="PATRIC" id="fig|1276221.3.peg.417"/>
<comment type="function">
    <text evidence="10">Catalyzes the transfer of an acyl group from acyl-phosphate (acyl-PO(4)) to glycerol-3-phosphate (G3P) to form lysophosphatidic acid (LPA). This enzyme utilizes acyl-phosphate as fatty acyl donor, but not acyl-CoA or acyl-ACP.</text>
</comment>
<dbReference type="SMART" id="SM01207">
    <property type="entry name" value="G3P_acyltransf"/>
    <property type="match status" value="1"/>
</dbReference>
<dbReference type="PANTHER" id="PTHR30309">
    <property type="entry name" value="INNER MEMBRANE PROTEIN YGIH"/>
    <property type="match status" value="1"/>
</dbReference>
<evidence type="ECO:0000256" key="10">
    <source>
        <dbReference type="HAMAP-Rule" id="MF_01043"/>
    </source>
</evidence>
<sequence>MYLETIIGTAIASIIAYLLGSFSFSITIVKLKTNKDVRDQGSKNAGATNASRIIGKKWGAFIMILDALKILIAVTVAFALSQIPTSYFQNIILIVPGLFALIGHCWPIYYKFKGGKAVSCFLGLMFTANYIVGIILFTTWLVLVLSTRKVSIGSIFAAILAGVLMWIPQISGLNTFSIHGADFINAFNKGINFVWFNKMHEVNGSNYDNFLIINLVTTTAMIILLARHWQNIQRLIKGTEPAFLKKRGSKEKESKQEEVKVKNNNQKVAN</sequence>
<evidence type="ECO:0000313" key="13">
    <source>
        <dbReference type="Proteomes" id="UP000014983"/>
    </source>
</evidence>
<feature type="region of interest" description="Disordered" evidence="11">
    <location>
        <begin position="246"/>
        <end position="270"/>
    </location>
</feature>
<dbReference type="KEGG" id="sdi:SDIMI_v3c04200"/>
<proteinExistence type="inferred from homology"/>
<keyword evidence="13" id="KW-1185">Reference proteome</keyword>
<dbReference type="GO" id="GO:0008654">
    <property type="term" value="P:phospholipid biosynthetic process"/>
    <property type="evidence" value="ECO:0007669"/>
    <property type="project" value="UniProtKB-UniRule"/>
</dbReference>
<dbReference type="NCBIfam" id="TIGR00023">
    <property type="entry name" value="glycerol-3-phosphate 1-O-acyltransferase PlsY"/>
    <property type="match status" value="1"/>
</dbReference>
<evidence type="ECO:0000256" key="5">
    <source>
        <dbReference type="ARBA" id="ARBA00022989"/>
    </source>
</evidence>
<name>S5LWH0_9MOLU</name>
<evidence type="ECO:0000256" key="4">
    <source>
        <dbReference type="ARBA" id="ARBA00022692"/>
    </source>
</evidence>
<organism evidence="12 13">
    <name type="scientific">Spiroplasma diminutum CUAS-1</name>
    <dbReference type="NCBI Taxonomy" id="1276221"/>
    <lineage>
        <taxon>Bacteria</taxon>
        <taxon>Bacillati</taxon>
        <taxon>Mycoplasmatota</taxon>
        <taxon>Mollicutes</taxon>
        <taxon>Entomoplasmatales</taxon>
        <taxon>Spiroplasmataceae</taxon>
        <taxon>Spiroplasma</taxon>
    </lineage>
</organism>
<dbReference type="EMBL" id="CP005076">
    <property type="protein sequence ID" value="AGR42124.1"/>
    <property type="molecule type" value="Genomic_DNA"/>
</dbReference>
<dbReference type="HAMAP" id="MF_01043">
    <property type="entry name" value="PlsY"/>
    <property type="match status" value="1"/>
</dbReference>
<evidence type="ECO:0000256" key="7">
    <source>
        <dbReference type="ARBA" id="ARBA00023136"/>
    </source>
</evidence>
<dbReference type="GO" id="GO:0005886">
    <property type="term" value="C:plasma membrane"/>
    <property type="evidence" value="ECO:0007669"/>
    <property type="project" value="UniProtKB-SubCell"/>
</dbReference>
<dbReference type="HOGENOM" id="CLU_081254_3_0_14"/>
<feature type="compositionally biased region" description="Basic and acidic residues" evidence="11">
    <location>
        <begin position="250"/>
        <end position="261"/>
    </location>
</feature>
<feature type="transmembrane region" description="Helical" evidence="10">
    <location>
        <begin position="121"/>
        <end position="144"/>
    </location>
</feature>
<evidence type="ECO:0000256" key="8">
    <source>
        <dbReference type="ARBA" id="ARBA00023209"/>
    </source>
</evidence>
<dbReference type="PANTHER" id="PTHR30309:SF0">
    <property type="entry name" value="GLYCEROL-3-PHOSPHATE ACYLTRANSFERASE-RELATED"/>
    <property type="match status" value="1"/>
</dbReference>
<dbReference type="OrthoDB" id="9777124at2"/>
<reference evidence="12 13" key="1">
    <citation type="journal article" date="2013" name="Genome Biol. Evol.">
        <title>Comparison of metabolic capacities and inference of gene content evolution in mosquito-associated Spiroplasma diminutum and S. taiwanense.</title>
        <authorList>
            <person name="Lo W.S."/>
            <person name="Ku C."/>
            <person name="Chen L.L."/>
            <person name="Chang T.H."/>
            <person name="Kuo C.H."/>
        </authorList>
    </citation>
    <scope>NUCLEOTIDE SEQUENCE [LARGE SCALE GENOMIC DNA]</scope>
    <source>
        <strain evidence="12">CUAS-1</strain>
    </source>
</reference>
<keyword evidence="7 10" id="KW-0472">Membrane</keyword>
<dbReference type="InParanoid" id="S5LWH0"/>
<evidence type="ECO:0000256" key="11">
    <source>
        <dbReference type="SAM" id="MobiDB-lite"/>
    </source>
</evidence>
<keyword evidence="8 10" id="KW-0594">Phospholipid biosynthesis</keyword>
<dbReference type="Pfam" id="PF02660">
    <property type="entry name" value="G3P_acyltransf"/>
    <property type="match status" value="1"/>
</dbReference>
<comment type="subcellular location">
    <subcellularLocation>
        <location evidence="10">Cell membrane</location>
        <topology evidence="10">Multi-pass membrane protein</topology>
    </subcellularLocation>
</comment>
<dbReference type="AlphaFoldDB" id="S5LWH0"/>
<feature type="transmembrane region" description="Helical" evidence="10">
    <location>
        <begin position="87"/>
        <end position="109"/>
    </location>
</feature>
<feature type="transmembrane region" description="Helical" evidence="10">
    <location>
        <begin position="209"/>
        <end position="229"/>
    </location>
</feature>
<gene>
    <name evidence="10 12" type="primary">plsY</name>
    <name evidence="12" type="ORF">SDIMI_v3c04200</name>
</gene>
<protein>
    <recommendedName>
        <fullName evidence="10">Glycerol-3-phosphate acyltransferase</fullName>
    </recommendedName>
    <alternativeName>
        <fullName evidence="10">Acyl-PO4 G3P acyltransferase</fullName>
    </alternativeName>
    <alternativeName>
        <fullName evidence="10">Acyl-phosphate--glycerol-3-phosphate acyltransferase</fullName>
    </alternativeName>
    <alternativeName>
        <fullName evidence="10">G3P acyltransferase</fullName>
        <shortName evidence="10">GPAT</shortName>
        <ecNumber evidence="10">2.3.1.275</ecNumber>
    </alternativeName>
    <alternativeName>
        <fullName evidence="10">Lysophosphatidic acid synthase</fullName>
        <shortName evidence="10">LPA synthase</shortName>
    </alternativeName>
</protein>
<dbReference type="FunCoup" id="S5LWH0">
    <property type="interactions" value="106"/>
</dbReference>
<feature type="transmembrane region" description="Helical" evidence="10">
    <location>
        <begin position="6"/>
        <end position="29"/>
    </location>
</feature>
<dbReference type="GO" id="GO:0043772">
    <property type="term" value="F:acyl-phosphate glycerol-3-phosphate acyltransferase activity"/>
    <property type="evidence" value="ECO:0007669"/>
    <property type="project" value="UniProtKB-UniRule"/>
</dbReference>